<dbReference type="GO" id="GO:0004867">
    <property type="term" value="F:serine-type endopeptidase inhibitor activity"/>
    <property type="evidence" value="ECO:0007669"/>
    <property type="project" value="InterPro"/>
</dbReference>
<dbReference type="RefSeq" id="XP_065330543.1">
    <property type="nucleotide sequence ID" value="XM_065474471.1"/>
</dbReference>
<comment type="similarity">
    <text evidence="1 2">Belongs to the serpin family.</text>
</comment>
<protein>
    <submittedName>
        <fullName evidence="4">Serpin-type proteinase inhibitor19</fullName>
    </submittedName>
</protein>
<gene>
    <name evidence="4" type="ORF">VNE69_08153</name>
</gene>
<dbReference type="Proteomes" id="UP001334084">
    <property type="component" value="Chromosome 8"/>
</dbReference>
<dbReference type="PANTHER" id="PTHR11461">
    <property type="entry name" value="SERINE PROTEASE INHIBITOR, SERPIN"/>
    <property type="match status" value="1"/>
</dbReference>
<proteinExistence type="inferred from homology"/>
<evidence type="ECO:0000313" key="4">
    <source>
        <dbReference type="EMBL" id="WUR04398.1"/>
    </source>
</evidence>
<keyword evidence="5" id="KW-1185">Reference proteome</keyword>
<evidence type="ECO:0000256" key="1">
    <source>
        <dbReference type="ARBA" id="ARBA00009500"/>
    </source>
</evidence>
<feature type="domain" description="Serpin" evidence="3">
    <location>
        <begin position="13"/>
        <end position="366"/>
    </location>
</feature>
<dbReference type="SMART" id="SM00093">
    <property type="entry name" value="SERPIN"/>
    <property type="match status" value="1"/>
</dbReference>
<dbReference type="InterPro" id="IPR042178">
    <property type="entry name" value="Serpin_sf_1"/>
</dbReference>
<dbReference type="InterPro" id="IPR023796">
    <property type="entry name" value="Serpin_dom"/>
</dbReference>
<sequence>MGEFGQQILKTSYEIFNCLLQQEKGTFVVSPFSIINMLGILLNGSNDTLKNKMKKILGNTVDFNNDISKIYNQLKISLEDLNSATLNLNNYVFHDMRMKVLPDFRETLARYLISELKPVYLALFDDFQNLINKTVYTDTNGLLDKISDDLPDDLKVLILNTVYFKESWRFPFSVDHENEYFFNGDKKFKVPMMKIRKKFKAADTEKFKVVQIPFANPTYSFLGILPKTNNFSNIRISDVLSSLKLHDVFISMPKFTIETEIDIKDKLKLENLQGIFDGHSFLNIFKDTAITNPELIHVAVIDIDEKGTSASTVTYEYAITCLLHPKEIIFEFNSPFLFYIIKTITNNSSHNNFKQLPIIMGRYTGHDMNK</sequence>
<dbReference type="EMBL" id="CP142733">
    <property type="protein sequence ID" value="WUR04398.1"/>
    <property type="molecule type" value="Genomic_DNA"/>
</dbReference>
<dbReference type="Gene3D" id="2.30.39.10">
    <property type="entry name" value="Alpha-1-antitrypsin, domain 1"/>
    <property type="match status" value="1"/>
</dbReference>
<evidence type="ECO:0000259" key="3">
    <source>
        <dbReference type="SMART" id="SM00093"/>
    </source>
</evidence>
<dbReference type="InterPro" id="IPR036186">
    <property type="entry name" value="Serpin_sf"/>
</dbReference>
<dbReference type="SUPFAM" id="SSF56574">
    <property type="entry name" value="Serpins"/>
    <property type="match status" value="1"/>
</dbReference>
<organism evidence="4 5">
    <name type="scientific">Vairimorpha necatrix</name>
    <dbReference type="NCBI Taxonomy" id="6039"/>
    <lineage>
        <taxon>Eukaryota</taxon>
        <taxon>Fungi</taxon>
        <taxon>Fungi incertae sedis</taxon>
        <taxon>Microsporidia</taxon>
        <taxon>Nosematidae</taxon>
        <taxon>Vairimorpha</taxon>
    </lineage>
</organism>
<name>A0AAX4JEI5_9MICR</name>
<dbReference type="KEGG" id="vnx:VNE69_08153"/>
<dbReference type="AlphaFoldDB" id="A0AAX4JEI5"/>
<evidence type="ECO:0000313" key="5">
    <source>
        <dbReference type="Proteomes" id="UP001334084"/>
    </source>
</evidence>
<dbReference type="GeneID" id="90542229"/>
<dbReference type="InterPro" id="IPR042185">
    <property type="entry name" value="Serpin_sf_2"/>
</dbReference>
<dbReference type="PANTHER" id="PTHR11461:SF211">
    <property type="entry name" value="GH10112P-RELATED"/>
    <property type="match status" value="1"/>
</dbReference>
<dbReference type="InterPro" id="IPR000215">
    <property type="entry name" value="Serpin_fam"/>
</dbReference>
<evidence type="ECO:0000256" key="2">
    <source>
        <dbReference type="RuleBase" id="RU000411"/>
    </source>
</evidence>
<accession>A0AAX4JEI5</accession>
<dbReference type="GO" id="GO:0005615">
    <property type="term" value="C:extracellular space"/>
    <property type="evidence" value="ECO:0007669"/>
    <property type="project" value="InterPro"/>
</dbReference>
<dbReference type="Pfam" id="PF00079">
    <property type="entry name" value="Serpin"/>
    <property type="match status" value="1"/>
</dbReference>
<reference evidence="4" key="1">
    <citation type="journal article" date="2024" name="BMC Genomics">
        <title>Functional annotation of a divergent genome using sequence and structure-based similarity.</title>
        <authorList>
            <person name="Svedberg D."/>
            <person name="Winiger R.R."/>
            <person name="Berg A."/>
            <person name="Sharma H."/>
            <person name="Tellgren-Roth C."/>
            <person name="Debrunner-Vossbrinck B.A."/>
            <person name="Vossbrinck C.R."/>
            <person name="Barandun J."/>
        </authorList>
    </citation>
    <scope>NUCLEOTIDE SEQUENCE</scope>
    <source>
        <strain evidence="4">Illinois isolate</strain>
    </source>
</reference>
<dbReference type="Gene3D" id="3.30.497.10">
    <property type="entry name" value="Antithrombin, subunit I, domain 2"/>
    <property type="match status" value="1"/>
</dbReference>
<dbReference type="InterPro" id="IPR023795">
    <property type="entry name" value="Serpin_CS"/>
</dbReference>
<dbReference type="CDD" id="cd00172">
    <property type="entry name" value="serpin"/>
    <property type="match status" value="1"/>
</dbReference>
<dbReference type="PROSITE" id="PS00284">
    <property type="entry name" value="SERPIN"/>
    <property type="match status" value="1"/>
</dbReference>